<keyword evidence="4" id="KW-0028">Amino-acid biosynthesis</keyword>
<dbReference type="GO" id="GO:0008652">
    <property type="term" value="P:amino acid biosynthetic process"/>
    <property type="evidence" value="ECO:0007669"/>
    <property type="project" value="UniProtKB-KW"/>
</dbReference>
<dbReference type="InterPro" id="IPR035904">
    <property type="entry name" value="Chorismate_synth_AroC_sf"/>
</dbReference>
<dbReference type="InterPro" id="IPR000453">
    <property type="entry name" value="Chorismate_synth"/>
</dbReference>
<dbReference type="PANTHER" id="PTHR21085">
    <property type="entry name" value="CHORISMATE SYNTHASE"/>
    <property type="match status" value="1"/>
</dbReference>
<sequence>PDRGSMDSRFHGNDKDMYFRKTNRAGGIEGGVTNGMPIIVRVYHKPISTLYKPLQTVDIKTKQSADATVERSDICVVPRAGVVSEAMLSFVLAREMV</sequence>
<accession>A0A2M7TYB2</accession>
<comment type="similarity">
    <text evidence="2">Belongs to the chorismate synthase family.</text>
</comment>
<dbReference type="EMBL" id="PFOB01000043">
    <property type="protein sequence ID" value="PIZ62816.1"/>
    <property type="molecule type" value="Genomic_DNA"/>
</dbReference>
<dbReference type="Gene3D" id="3.60.150.10">
    <property type="entry name" value="Chorismate synthase AroC"/>
    <property type="match status" value="1"/>
</dbReference>
<reference evidence="8" key="1">
    <citation type="submission" date="2017-09" db="EMBL/GenBank/DDBJ databases">
        <title>Depth-based differentiation of microbial function through sediment-hosted aquifers and enrichment of novel symbionts in the deep terrestrial subsurface.</title>
        <authorList>
            <person name="Probst A.J."/>
            <person name="Ladd B."/>
            <person name="Jarett J.K."/>
            <person name="Geller-Mcgrath D.E."/>
            <person name="Sieber C.M.K."/>
            <person name="Emerson J.B."/>
            <person name="Anantharaman K."/>
            <person name="Thomas B.C."/>
            <person name="Malmstrom R."/>
            <person name="Stieglmeier M."/>
            <person name="Klingl A."/>
            <person name="Woyke T."/>
            <person name="Ryan C.M."/>
            <person name="Banfield J.F."/>
        </authorList>
    </citation>
    <scope>NUCLEOTIDE SEQUENCE [LARGE SCALE GENOMIC DNA]</scope>
</reference>
<comment type="caution">
    <text evidence="7">The sequence shown here is derived from an EMBL/GenBank/DDBJ whole genome shotgun (WGS) entry which is preliminary data.</text>
</comment>
<dbReference type="GO" id="GO:0004107">
    <property type="term" value="F:chorismate synthase activity"/>
    <property type="evidence" value="ECO:0007669"/>
    <property type="project" value="UniProtKB-EC"/>
</dbReference>
<keyword evidence="5" id="KW-0057">Aromatic amino acid biosynthesis</keyword>
<protein>
    <recommendedName>
        <fullName evidence="3">chorismate synthase</fullName>
        <ecNumber evidence="3">4.2.3.5</ecNumber>
    </recommendedName>
</protein>
<dbReference type="AlphaFoldDB" id="A0A2M7TYB2"/>
<dbReference type="GO" id="GO:0005829">
    <property type="term" value="C:cytosol"/>
    <property type="evidence" value="ECO:0007669"/>
    <property type="project" value="TreeGrafter"/>
</dbReference>
<dbReference type="GO" id="GO:0009423">
    <property type="term" value="P:chorismate biosynthetic process"/>
    <property type="evidence" value="ECO:0007669"/>
    <property type="project" value="TreeGrafter"/>
</dbReference>
<comment type="pathway">
    <text evidence="1">Metabolic intermediate biosynthesis; chorismate biosynthesis; chorismate from D-erythrose 4-phosphate and phosphoenolpyruvate: step 7/7.</text>
</comment>
<keyword evidence="6 7" id="KW-0456">Lyase</keyword>
<dbReference type="SUPFAM" id="SSF103263">
    <property type="entry name" value="Chorismate synthase, AroC"/>
    <property type="match status" value="1"/>
</dbReference>
<name>A0A2M7TYB2_9BACT</name>
<dbReference type="EC" id="4.2.3.5" evidence="3"/>
<evidence type="ECO:0000256" key="1">
    <source>
        <dbReference type="ARBA" id="ARBA00005044"/>
    </source>
</evidence>
<evidence type="ECO:0000313" key="7">
    <source>
        <dbReference type="EMBL" id="PIZ62816.1"/>
    </source>
</evidence>
<evidence type="ECO:0000256" key="5">
    <source>
        <dbReference type="ARBA" id="ARBA00023141"/>
    </source>
</evidence>
<organism evidence="7 8">
    <name type="scientific">Candidatus Roizmanbacteria bacterium CG_4_10_14_0_2_um_filter_39_13</name>
    <dbReference type="NCBI Taxonomy" id="1974825"/>
    <lineage>
        <taxon>Bacteria</taxon>
        <taxon>Candidatus Roizmaniibacteriota</taxon>
    </lineage>
</organism>
<dbReference type="Pfam" id="PF01264">
    <property type="entry name" value="Chorismate_synt"/>
    <property type="match status" value="1"/>
</dbReference>
<evidence type="ECO:0000256" key="4">
    <source>
        <dbReference type="ARBA" id="ARBA00022605"/>
    </source>
</evidence>
<dbReference type="GO" id="GO:0010181">
    <property type="term" value="F:FMN binding"/>
    <property type="evidence" value="ECO:0007669"/>
    <property type="project" value="TreeGrafter"/>
</dbReference>
<evidence type="ECO:0000256" key="6">
    <source>
        <dbReference type="ARBA" id="ARBA00023239"/>
    </source>
</evidence>
<proteinExistence type="inferred from homology"/>
<evidence type="ECO:0000256" key="3">
    <source>
        <dbReference type="ARBA" id="ARBA00013036"/>
    </source>
</evidence>
<dbReference type="GO" id="GO:0009073">
    <property type="term" value="P:aromatic amino acid family biosynthetic process"/>
    <property type="evidence" value="ECO:0007669"/>
    <property type="project" value="UniProtKB-KW"/>
</dbReference>
<evidence type="ECO:0000256" key="2">
    <source>
        <dbReference type="ARBA" id="ARBA00008014"/>
    </source>
</evidence>
<feature type="non-terminal residue" evidence="7">
    <location>
        <position position="1"/>
    </location>
</feature>
<evidence type="ECO:0000313" key="8">
    <source>
        <dbReference type="Proteomes" id="UP000228503"/>
    </source>
</evidence>
<gene>
    <name evidence="7" type="ORF">COY16_03335</name>
</gene>
<dbReference type="Proteomes" id="UP000228503">
    <property type="component" value="Unassembled WGS sequence"/>
</dbReference>
<dbReference type="PANTHER" id="PTHR21085:SF0">
    <property type="entry name" value="CHORISMATE SYNTHASE"/>
    <property type="match status" value="1"/>
</dbReference>